<feature type="chain" id="PRO_5015499624" evidence="1">
    <location>
        <begin position="19"/>
        <end position="255"/>
    </location>
</feature>
<organism evidence="2 3">
    <name type="scientific">Photobacterium sanctipauli</name>
    <dbReference type="NCBI Taxonomy" id="1342794"/>
    <lineage>
        <taxon>Bacteria</taxon>
        <taxon>Pseudomonadati</taxon>
        <taxon>Pseudomonadota</taxon>
        <taxon>Gammaproteobacteria</taxon>
        <taxon>Vibrionales</taxon>
        <taxon>Vibrionaceae</taxon>
        <taxon>Photobacterium</taxon>
    </lineage>
</organism>
<dbReference type="Pfam" id="PF11306">
    <property type="entry name" value="DUF3108"/>
    <property type="match status" value="1"/>
</dbReference>
<protein>
    <submittedName>
        <fullName evidence="2">DUF3108 domain-containing protein</fullName>
    </submittedName>
</protein>
<reference evidence="2 3" key="1">
    <citation type="submission" date="2018-01" db="EMBL/GenBank/DDBJ databases">
        <title>Whole genome sequencing of Histamine producing bacteria.</title>
        <authorList>
            <person name="Butler K."/>
        </authorList>
    </citation>
    <scope>NUCLEOTIDE SEQUENCE [LARGE SCALE GENOMIC DNA]</scope>
    <source>
        <strain evidence="2 3">DSM 100436</strain>
    </source>
</reference>
<proteinExistence type="predicted"/>
<dbReference type="EMBL" id="PYMA01000014">
    <property type="protein sequence ID" value="PSW17688.1"/>
    <property type="molecule type" value="Genomic_DNA"/>
</dbReference>
<evidence type="ECO:0000313" key="2">
    <source>
        <dbReference type="EMBL" id="PSW17688.1"/>
    </source>
</evidence>
<gene>
    <name evidence="2" type="ORF">C9I98_19035</name>
</gene>
<dbReference type="InterPro" id="IPR021457">
    <property type="entry name" value="DUF3108"/>
</dbReference>
<sequence length="255" mass="28533">MFAIALFSSSLISPPASAAPPPQAFHQCSKTFAYDLFFNNLKVGQLSRSLSWQGTTATIRSYSNVDVLMTKTKFKQYSQVYWSEVHNSFVSKGFNREVSGILAGKTEASFTADAKQSSVTSDGKTMKFSSDDLPLLDGDALGTQMRLALIEGKTTFSYKLQDTDDVNHYYFQVKGRETINSNFGKISTIRVEQIRKSDRKLVLWFSPDIDYQLVRATYKRKILNLKAVMFSQKIRCPQSGLQAAQVIHSTASITP</sequence>
<comment type="caution">
    <text evidence="2">The sequence shown here is derived from an EMBL/GenBank/DDBJ whole genome shotgun (WGS) entry which is preliminary data.</text>
</comment>
<name>A0A2T3NNY9_9GAMM</name>
<keyword evidence="1" id="KW-0732">Signal</keyword>
<dbReference type="Proteomes" id="UP000241771">
    <property type="component" value="Unassembled WGS sequence"/>
</dbReference>
<evidence type="ECO:0000256" key="1">
    <source>
        <dbReference type="SAM" id="SignalP"/>
    </source>
</evidence>
<feature type="signal peptide" evidence="1">
    <location>
        <begin position="1"/>
        <end position="18"/>
    </location>
</feature>
<evidence type="ECO:0000313" key="3">
    <source>
        <dbReference type="Proteomes" id="UP000241771"/>
    </source>
</evidence>
<accession>A0A2T3NNY9</accession>
<dbReference type="AlphaFoldDB" id="A0A2T3NNY9"/>
<keyword evidence="3" id="KW-1185">Reference proteome</keyword>